<dbReference type="InterPro" id="IPR003004">
    <property type="entry name" value="GspF/PilC"/>
</dbReference>
<evidence type="ECO:0000313" key="17">
    <source>
        <dbReference type="EMBL" id="TDO98163.1"/>
    </source>
</evidence>
<evidence type="ECO:0000256" key="11">
    <source>
        <dbReference type="ARBA" id="ARBA00022989"/>
    </source>
</evidence>
<feature type="transmembrane region" description="Helical" evidence="15">
    <location>
        <begin position="166"/>
        <end position="188"/>
    </location>
</feature>
<evidence type="ECO:0000256" key="9">
    <source>
        <dbReference type="ARBA" id="ARBA00022837"/>
    </source>
</evidence>
<comment type="caution">
    <text evidence="17">The sequence shown here is derived from an EMBL/GenBank/DDBJ whole genome shotgun (WGS) entry which is preliminary data.</text>
</comment>
<dbReference type="GO" id="GO:0015627">
    <property type="term" value="C:type II protein secretion system complex"/>
    <property type="evidence" value="ECO:0007669"/>
    <property type="project" value="InterPro"/>
</dbReference>
<keyword evidence="10" id="KW-0653">Protein transport</keyword>
<evidence type="ECO:0000256" key="15">
    <source>
        <dbReference type="SAM" id="Phobius"/>
    </source>
</evidence>
<name>A0A4R6M9P6_9GAMM</name>
<keyword evidence="6" id="KW-0997">Cell inner membrane</keyword>
<evidence type="ECO:0000256" key="3">
    <source>
        <dbReference type="ARBA" id="ARBA00005745"/>
    </source>
</evidence>
<dbReference type="InterPro" id="IPR042094">
    <property type="entry name" value="T2SS_GspF_sf"/>
</dbReference>
<dbReference type="FunFam" id="1.20.81.30:FF:000001">
    <property type="entry name" value="Type II secretion system protein F"/>
    <property type="match status" value="2"/>
</dbReference>
<dbReference type="PRINTS" id="PR00812">
    <property type="entry name" value="BCTERIALGSPF"/>
</dbReference>
<keyword evidence="11 15" id="KW-1133">Transmembrane helix</keyword>
<sequence>MAAFEYTALNNQGKKKKGVLEADNERMLRQRLREQGLVLIDSRKGKEQSKSSFFSLSIDVKERALVTRQLATLIDAGMPIEEALSGVAQQTTKQRIRSMLLAIRSKVLEGHPLASALAEYPKAFPILFRASIKAGEESGGLSQVLMQLADYSERVRGNQQKLQMAMLYPAILTIVAISIVVFLLGSVMPDIVSVFERQDAALPQITQVMLAISNWIQSNGRMTFIIIVAVLLLYIVLIQKESFRKLRDRWVLLVPVLRSMIKTVQITRFVSTLSMLTSSGVSLVEAMSIATQVSSNRSIQNRLEKAQQSIREGGSLGDALNKTKLLPPMMLQLIISGERSGDLDIMLSKAARQQEDDTNNWITAMVSLFEPIMLLVMGGVVMMIVMAILLPIMNMNQLLG</sequence>
<keyword evidence="12 15" id="KW-0472">Membrane</keyword>
<dbReference type="GO" id="GO:0015628">
    <property type="term" value="P:protein secretion by the type II secretion system"/>
    <property type="evidence" value="ECO:0007669"/>
    <property type="project" value="InterPro"/>
</dbReference>
<dbReference type="Gene3D" id="1.20.81.30">
    <property type="entry name" value="Type II secretion system (T2SS), domain F"/>
    <property type="match status" value="2"/>
</dbReference>
<evidence type="ECO:0000259" key="16">
    <source>
        <dbReference type="Pfam" id="PF00482"/>
    </source>
</evidence>
<dbReference type="InterPro" id="IPR001992">
    <property type="entry name" value="T2SS_GspF/T4SS_PilC_CS"/>
</dbReference>
<dbReference type="InterPro" id="IPR018076">
    <property type="entry name" value="T2SS_GspF_dom"/>
</dbReference>
<protein>
    <recommendedName>
        <fullName evidence="13">General secretion pathway protein F</fullName>
    </recommendedName>
</protein>
<keyword evidence="4 14" id="KW-0813">Transport</keyword>
<evidence type="ECO:0000256" key="14">
    <source>
        <dbReference type="RuleBase" id="RU003923"/>
    </source>
</evidence>
<dbReference type="NCBIfam" id="TIGR02120">
    <property type="entry name" value="GspF"/>
    <property type="match status" value="1"/>
</dbReference>
<gene>
    <name evidence="17" type="ORF">DFP79_1800</name>
</gene>
<dbReference type="PANTHER" id="PTHR30012">
    <property type="entry name" value="GENERAL SECRETION PATHWAY PROTEIN"/>
    <property type="match status" value="1"/>
</dbReference>
<proteinExistence type="inferred from homology"/>
<accession>A0A4R6M9P6</accession>
<evidence type="ECO:0000256" key="1">
    <source>
        <dbReference type="ARBA" id="ARBA00002684"/>
    </source>
</evidence>
<keyword evidence="5" id="KW-1003">Cell membrane</keyword>
<feature type="transmembrane region" description="Helical" evidence="15">
    <location>
        <begin position="372"/>
        <end position="393"/>
    </location>
</feature>
<dbReference type="PANTHER" id="PTHR30012:SF0">
    <property type="entry name" value="TYPE II SECRETION SYSTEM PROTEIN F-RELATED"/>
    <property type="match status" value="1"/>
</dbReference>
<keyword evidence="9" id="KW-0106">Calcium</keyword>
<dbReference type="PROSITE" id="PS00874">
    <property type="entry name" value="T2SP_F"/>
    <property type="match status" value="1"/>
</dbReference>
<dbReference type="AlphaFoldDB" id="A0A4R6M9P6"/>
<comment type="subcellular location">
    <subcellularLocation>
        <location evidence="2 14">Cell inner membrane</location>
        <topology evidence="2 14">Multi-pass membrane protein</topology>
    </subcellularLocation>
</comment>
<comment type="function">
    <text evidence="1">Component of the type II secretion system inner membrane complex required for the energy-dependent secretion of extracellular factors such as proteases and toxins from the periplasm.</text>
</comment>
<evidence type="ECO:0000256" key="10">
    <source>
        <dbReference type="ARBA" id="ARBA00022927"/>
    </source>
</evidence>
<dbReference type="RefSeq" id="WP_133503594.1">
    <property type="nucleotide sequence ID" value="NZ_SNXC01000011.1"/>
</dbReference>
<evidence type="ECO:0000256" key="8">
    <source>
        <dbReference type="ARBA" id="ARBA00022723"/>
    </source>
</evidence>
<dbReference type="InterPro" id="IPR011850">
    <property type="entry name" value="T2SS_GspF"/>
</dbReference>
<feature type="transmembrane region" description="Helical" evidence="15">
    <location>
        <begin position="222"/>
        <end position="239"/>
    </location>
</feature>
<feature type="domain" description="Type II secretion system protein GspF" evidence="16">
    <location>
        <begin position="269"/>
        <end position="391"/>
    </location>
</feature>
<evidence type="ECO:0000313" key="18">
    <source>
        <dbReference type="Proteomes" id="UP000294656"/>
    </source>
</evidence>
<evidence type="ECO:0000256" key="4">
    <source>
        <dbReference type="ARBA" id="ARBA00022448"/>
    </source>
</evidence>
<evidence type="ECO:0000256" key="5">
    <source>
        <dbReference type="ARBA" id="ARBA00022475"/>
    </source>
</evidence>
<keyword evidence="18" id="KW-1185">Reference proteome</keyword>
<evidence type="ECO:0000256" key="2">
    <source>
        <dbReference type="ARBA" id="ARBA00004429"/>
    </source>
</evidence>
<evidence type="ECO:0000256" key="12">
    <source>
        <dbReference type="ARBA" id="ARBA00023136"/>
    </source>
</evidence>
<evidence type="ECO:0000256" key="6">
    <source>
        <dbReference type="ARBA" id="ARBA00022519"/>
    </source>
</evidence>
<dbReference type="Pfam" id="PF00482">
    <property type="entry name" value="T2SSF"/>
    <property type="match status" value="2"/>
</dbReference>
<dbReference type="GO" id="GO:0046872">
    <property type="term" value="F:metal ion binding"/>
    <property type="evidence" value="ECO:0007669"/>
    <property type="project" value="UniProtKB-KW"/>
</dbReference>
<dbReference type="EMBL" id="SNXC01000011">
    <property type="protein sequence ID" value="TDO98163.1"/>
    <property type="molecule type" value="Genomic_DNA"/>
</dbReference>
<evidence type="ECO:0000256" key="13">
    <source>
        <dbReference type="ARBA" id="ARBA00030750"/>
    </source>
</evidence>
<keyword evidence="7 14" id="KW-0812">Transmembrane</keyword>
<feature type="domain" description="Type II secretion system protein GspF" evidence="16">
    <location>
        <begin position="67"/>
        <end position="189"/>
    </location>
</feature>
<evidence type="ECO:0000256" key="7">
    <source>
        <dbReference type="ARBA" id="ARBA00022692"/>
    </source>
</evidence>
<comment type="similarity">
    <text evidence="3 14">Belongs to the GSP F family.</text>
</comment>
<dbReference type="OrthoDB" id="9805682at2"/>
<reference evidence="17 18" key="1">
    <citation type="submission" date="2019-03" db="EMBL/GenBank/DDBJ databases">
        <title>Genomic Encyclopedia of Type Strains, Phase III (KMG-III): the genomes of soil and plant-associated and newly described type strains.</title>
        <authorList>
            <person name="Whitman W."/>
        </authorList>
    </citation>
    <scope>NUCLEOTIDE SEQUENCE [LARGE SCALE GENOMIC DNA]</scope>
    <source>
        <strain evidence="17 18">CECT 7378</strain>
    </source>
</reference>
<dbReference type="GO" id="GO:0005886">
    <property type="term" value="C:plasma membrane"/>
    <property type="evidence" value="ECO:0007669"/>
    <property type="project" value="UniProtKB-SubCell"/>
</dbReference>
<dbReference type="Proteomes" id="UP000294656">
    <property type="component" value="Unassembled WGS sequence"/>
</dbReference>
<keyword evidence="8" id="KW-0479">Metal-binding</keyword>
<organism evidence="17 18">
    <name type="scientific">Marinomonas balearica</name>
    <dbReference type="NCBI Taxonomy" id="491947"/>
    <lineage>
        <taxon>Bacteria</taxon>
        <taxon>Pseudomonadati</taxon>
        <taxon>Pseudomonadota</taxon>
        <taxon>Gammaproteobacteria</taxon>
        <taxon>Oceanospirillales</taxon>
        <taxon>Oceanospirillaceae</taxon>
        <taxon>Marinomonas</taxon>
    </lineage>
</organism>